<reference evidence="1 2" key="1">
    <citation type="submission" date="2015-04" db="EMBL/GenBank/DDBJ databases">
        <title>Lasius niger genome sequencing.</title>
        <authorList>
            <person name="Konorov E.A."/>
            <person name="Nikitin M.A."/>
            <person name="Kirill M.V."/>
            <person name="Chang P."/>
        </authorList>
    </citation>
    <scope>NUCLEOTIDE SEQUENCE [LARGE SCALE GENOMIC DNA]</scope>
    <source>
        <tissue evidence="1">Whole</tissue>
    </source>
</reference>
<proteinExistence type="predicted"/>
<accession>A0A0J7KQ52</accession>
<name>A0A0J7KQ52_LASNI</name>
<evidence type="ECO:0000313" key="1">
    <source>
        <dbReference type="EMBL" id="KMQ92374.1"/>
    </source>
</evidence>
<sequence length="135" mass="15408">MNDIPFLCGKFASSLRKQLFREHLGLLNTKEDVNIDDAIIKSFYKDIWCARSKQNTKIYEEVFQCIPTDTVVNFSMLKQYQDKIPISLSDPLLAQEMAENIKGHLVDLPLHFLCNEDLKPAAGTVEGMMPTALWT</sequence>
<keyword evidence="2" id="KW-1185">Reference proteome</keyword>
<dbReference type="STRING" id="67767.A0A0J7KQ52"/>
<dbReference type="Proteomes" id="UP000036403">
    <property type="component" value="Unassembled WGS sequence"/>
</dbReference>
<gene>
    <name evidence="1" type="ORF">RF55_7649</name>
</gene>
<dbReference type="AlphaFoldDB" id="A0A0J7KQ52"/>
<comment type="caution">
    <text evidence="1">The sequence shown here is derived from an EMBL/GenBank/DDBJ whole genome shotgun (WGS) entry which is preliminary data.</text>
</comment>
<organism evidence="1 2">
    <name type="scientific">Lasius niger</name>
    <name type="common">Black garden ant</name>
    <dbReference type="NCBI Taxonomy" id="67767"/>
    <lineage>
        <taxon>Eukaryota</taxon>
        <taxon>Metazoa</taxon>
        <taxon>Ecdysozoa</taxon>
        <taxon>Arthropoda</taxon>
        <taxon>Hexapoda</taxon>
        <taxon>Insecta</taxon>
        <taxon>Pterygota</taxon>
        <taxon>Neoptera</taxon>
        <taxon>Endopterygota</taxon>
        <taxon>Hymenoptera</taxon>
        <taxon>Apocrita</taxon>
        <taxon>Aculeata</taxon>
        <taxon>Formicoidea</taxon>
        <taxon>Formicidae</taxon>
        <taxon>Formicinae</taxon>
        <taxon>Lasius</taxon>
        <taxon>Lasius</taxon>
    </lineage>
</organism>
<protein>
    <submittedName>
        <fullName evidence="1">Phospholipase d1</fullName>
    </submittedName>
</protein>
<evidence type="ECO:0000313" key="2">
    <source>
        <dbReference type="Proteomes" id="UP000036403"/>
    </source>
</evidence>
<dbReference type="EMBL" id="LBMM01004479">
    <property type="protein sequence ID" value="KMQ92374.1"/>
    <property type="molecule type" value="Genomic_DNA"/>
</dbReference>
<dbReference type="PaxDb" id="67767-A0A0J7KQ52"/>
<dbReference type="OrthoDB" id="14911at2759"/>